<proteinExistence type="predicted"/>
<evidence type="ECO:0000313" key="1">
    <source>
        <dbReference type="EMBL" id="EGQ78170.1"/>
    </source>
</evidence>
<protein>
    <recommendedName>
        <fullName evidence="3">Lipopolysaccharide biosynthesis protein</fullName>
    </recommendedName>
</protein>
<name>A0AA36ULK6_9NEIS</name>
<organism evidence="1 2">
    <name type="scientific">Neisseria macacae ATCC 33926</name>
    <dbReference type="NCBI Taxonomy" id="997348"/>
    <lineage>
        <taxon>Bacteria</taxon>
        <taxon>Pseudomonadati</taxon>
        <taxon>Pseudomonadota</taxon>
        <taxon>Betaproteobacteria</taxon>
        <taxon>Neisseriales</taxon>
        <taxon>Neisseriaceae</taxon>
        <taxon>Neisseria</taxon>
    </lineage>
</organism>
<evidence type="ECO:0000313" key="2">
    <source>
        <dbReference type="Proteomes" id="UP000004982"/>
    </source>
</evidence>
<dbReference type="EMBL" id="AFQE01000022">
    <property type="protein sequence ID" value="EGQ78170.1"/>
    <property type="molecule type" value="Genomic_DNA"/>
</dbReference>
<accession>A0AA36ULK6</accession>
<reference evidence="1 2" key="1">
    <citation type="submission" date="2011-05" db="EMBL/GenBank/DDBJ databases">
        <authorList>
            <person name="Muzny D."/>
            <person name="Qin X."/>
            <person name="Deng J."/>
            <person name="Jiang H."/>
            <person name="Liu Y."/>
            <person name="Qu J."/>
            <person name="Song X.-Z."/>
            <person name="Zhang L."/>
            <person name="Thornton R."/>
            <person name="Coyle M."/>
            <person name="Francisco L."/>
            <person name="Jackson L."/>
            <person name="Javaid M."/>
            <person name="Korchina V."/>
            <person name="Kovar C."/>
            <person name="Mata R."/>
            <person name="Mathew T."/>
            <person name="Ngo R."/>
            <person name="Nguyen L."/>
            <person name="Nguyen N."/>
            <person name="Okwuonu G."/>
            <person name="Ongeri F."/>
            <person name="Pham C."/>
            <person name="Simmons D."/>
            <person name="Wilczek-Boney K."/>
            <person name="Hale W."/>
            <person name="Jakkamsetti A."/>
            <person name="Pham P."/>
            <person name="Ruth R."/>
            <person name="San Lucas F."/>
            <person name="Warren J."/>
            <person name="Zhang J."/>
            <person name="Zhao Z."/>
            <person name="Zhou C."/>
            <person name="Zhu D."/>
            <person name="Lee S."/>
            <person name="Bess C."/>
            <person name="Blankenburg K."/>
            <person name="Forbes L."/>
            <person name="Fu Q."/>
            <person name="Gubbala S."/>
            <person name="Hirani K."/>
            <person name="Jayaseelan J.C."/>
            <person name="Lara F."/>
            <person name="Munidasa M."/>
            <person name="Palculict T."/>
            <person name="Patil S."/>
            <person name="Pu L.-L."/>
            <person name="Saada N."/>
            <person name="Tang L."/>
            <person name="Weissenberger G."/>
            <person name="Zhu Y."/>
            <person name="Hemphill L."/>
            <person name="Shang Y."/>
            <person name="Youmans B."/>
            <person name="Ayvaz T."/>
            <person name="Ross M."/>
            <person name="Santibanez J."/>
            <person name="Aqrawi P."/>
            <person name="Gross S."/>
            <person name="Joshi V."/>
            <person name="Fowler G."/>
            <person name="Nazareth L."/>
            <person name="Reid J."/>
            <person name="Worley K."/>
            <person name="Petrosino J."/>
            <person name="Highlander S."/>
            <person name="Gibbs R."/>
        </authorList>
    </citation>
    <scope>NUCLEOTIDE SEQUENCE [LARGE SCALE GENOMIC DNA]</scope>
    <source>
        <strain evidence="1 2">ATCC 33926</strain>
    </source>
</reference>
<gene>
    <name evidence="1" type="ORF">HMPREF9418_0395</name>
</gene>
<comment type="caution">
    <text evidence="1">The sequence shown here is derived from an EMBL/GenBank/DDBJ whole genome shotgun (WGS) entry which is preliminary data.</text>
</comment>
<dbReference type="AlphaFoldDB" id="A0AA36ULK6"/>
<sequence length="355" mass="42473">MSRKPIILLGMYQVNDIYKLLIQNLEKQGFQVVDISYNHIAPPFKYSSLKMRLGAFWCKKVLKQKKKKEILRKKARLRHFTKIYQEMMEKIKTYEYFDYALFLNGQIYPKYLLEQVKRKTEKLMVAYQWDGLDRFPKIWESIDIFDKVYAFDPEDNRKYRDKVIPAANFYFEVDQPTDTGNRYDFYFLGSHVPDLGRDKAISTFYEYAEKKGWKIDFTIFHVNDGSLNEHSDVYPDSIKATAEPLTFEDNIKREMQSRVLLDFKAAVHTGLSFRTIESVGYRKKLITTNAEVAKYDFYHSDNIYIWDGKTFDGMEAFLDKPYRELPPEIYQKYSFDNWLRYILDLPPYQEITLPE</sequence>
<dbReference type="Proteomes" id="UP000004982">
    <property type="component" value="Unassembled WGS sequence"/>
</dbReference>
<evidence type="ECO:0008006" key="3">
    <source>
        <dbReference type="Google" id="ProtNLM"/>
    </source>
</evidence>